<organism evidence="2 3">
    <name type="scientific">Aegilops tauschii subsp. strangulata</name>
    <name type="common">Goatgrass</name>
    <dbReference type="NCBI Taxonomy" id="200361"/>
    <lineage>
        <taxon>Eukaryota</taxon>
        <taxon>Viridiplantae</taxon>
        <taxon>Streptophyta</taxon>
        <taxon>Embryophyta</taxon>
        <taxon>Tracheophyta</taxon>
        <taxon>Spermatophyta</taxon>
        <taxon>Magnoliopsida</taxon>
        <taxon>Liliopsida</taxon>
        <taxon>Poales</taxon>
        <taxon>Poaceae</taxon>
        <taxon>BOP clade</taxon>
        <taxon>Pooideae</taxon>
        <taxon>Triticodae</taxon>
        <taxon>Triticeae</taxon>
        <taxon>Triticinae</taxon>
        <taxon>Aegilops</taxon>
    </lineage>
</organism>
<proteinExistence type="predicted"/>
<dbReference type="AlphaFoldDB" id="A0A453GUH2"/>
<dbReference type="EnsemblPlants" id="AET3Gv21211700.8">
    <property type="protein sequence ID" value="AET3Gv21211700.8"/>
    <property type="gene ID" value="AET3Gv21211700"/>
</dbReference>
<dbReference type="Proteomes" id="UP000015105">
    <property type="component" value="Chromosome 3D"/>
</dbReference>
<dbReference type="Gramene" id="AET3Gv21211700.8">
    <property type="protein sequence ID" value="AET3Gv21211700.8"/>
    <property type="gene ID" value="AET3Gv21211700"/>
</dbReference>
<accession>A0A453GUH2</accession>
<evidence type="ECO:0000313" key="3">
    <source>
        <dbReference type="Proteomes" id="UP000015105"/>
    </source>
</evidence>
<evidence type="ECO:0000256" key="1">
    <source>
        <dbReference type="SAM" id="MobiDB-lite"/>
    </source>
</evidence>
<keyword evidence="3" id="KW-1185">Reference proteome</keyword>
<reference evidence="2" key="4">
    <citation type="submission" date="2019-03" db="UniProtKB">
        <authorList>
            <consortium name="EnsemblPlants"/>
        </authorList>
    </citation>
    <scope>IDENTIFICATION</scope>
</reference>
<reference evidence="2" key="5">
    <citation type="journal article" date="2021" name="G3 (Bethesda)">
        <title>Aegilops tauschii genome assembly Aet v5.0 features greater sequence contiguity and improved annotation.</title>
        <authorList>
            <person name="Wang L."/>
            <person name="Zhu T."/>
            <person name="Rodriguez J.C."/>
            <person name="Deal K.R."/>
            <person name="Dubcovsky J."/>
            <person name="McGuire P.E."/>
            <person name="Lux T."/>
            <person name="Spannagl M."/>
            <person name="Mayer K.F.X."/>
            <person name="Baldrich P."/>
            <person name="Meyers B.C."/>
            <person name="Huo N."/>
            <person name="Gu Y.Q."/>
            <person name="Zhou H."/>
            <person name="Devos K.M."/>
            <person name="Bennetzen J.L."/>
            <person name="Unver T."/>
            <person name="Budak H."/>
            <person name="Gulick P.J."/>
            <person name="Galiba G."/>
            <person name="Kalapos B."/>
            <person name="Nelson D.R."/>
            <person name="Li P."/>
            <person name="You F.M."/>
            <person name="Luo M.C."/>
            <person name="Dvorak J."/>
        </authorList>
    </citation>
    <scope>NUCLEOTIDE SEQUENCE [LARGE SCALE GENOMIC DNA]</scope>
    <source>
        <strain evidence="2">cv. AL8/78</strain>
    </source>
</reference>
<protein>
    <submittedName>
        <fullName evidence="2">Uncharacterized protein</fullName>
    </submittedName>
</protein>
<reference evidence="2" key="3">
    <citation type="journal article" date="2017" name="Nature">
        <title>Genome sequence of the progenitor of the wheat D genome Aegilops tauschii.</title>
        <authorList>
            <person name="Luo M.C."/>
            <person name="Gu Y.Q."/>
            <person name="Puiu D."/>
            <person name="Wang H."/>
            <person name="Twardziok S.O."/>
            <person name="Deal K.R."/>
            <person name="Huo N."/>
            <person name="Zhu T."/>
            <person name="Wang L."/>
            <person name="Wang Y."/>
            <person name="McGuire P.E."/>
            <person name="Liu S."/>
            <person name="Long H."/>
            <person name="Ramasamy R.K."/>
            <person name="Rodriguez J.C."/>
            <person name="Van S.L."/>
            <person name="Yuan L."/>
            <person name="Wang Z."/>
            <person name="Xia Z."/>
            <person name="Xiao L."/>
            <person name="Anderson O.D."/>
            <person name="Ouyang S."/>
            <person name="Liang Y."/>
            <person name="Zimin A.V."/>
            <person name="Pertea G."/>
            <person name="Qi P."/>
            <person name="Bennetzen J.L."/>
            <person name="Dai X."/>
            <person name="Dawson M.W."/>
            <person name="Muller H.G."/>
            <person name="Kugler K."/>
            <person name="Rivarola-Duarte L."/>
            <person name="Spannagl M."/>
            <person name="Mayer K.F.X."/>
            <person name="Lu F.H."/>
            <person name="Bevan M.W."/>
            <person name="Leroy P."/>
            <person name="Li P."/>
            <person name="You F.M."/>
            <person name="Sun Q."/>
            <person name="Liu Z."/>
            <person name="Lyons E."/>
            <person name="Wicker T."/>
            <person name="Salzberg S.L."/>
            <person name="Devos K.M."/>
            <person name="Dvorak J."/>
        </authorList>
    </citation>
    <scope>NUCLEOTIDE SEQUENCE [LARGE SCALE GENOMIC DNA]</scope>
    <source>
        <strain evidence="2">cv. AL8/78</strain>
    </source>
</reference>
<evidence type="ECO:0000313" key="2">
    <source>
        <dbReference type="EnsemblPlants" id="AET3Gv21211700.8"/>
    </source>
</evidence>
<reference evidence="3" key="2">
    <citation type="journal article" date="2017" name="Nat. Plants">
        <title>The Aegilops tauschii genome reveals multiple impacts of transposons.</title>
        <authorList>
            <person name="Zhao G."/>
            <person name="Zou C."/>
            <person name="Li K."/>
            <person name="Wang K."/>
            <person name="Li T."/>
            <person name="Gao L."/>
            <person name="Zhang X."/>
            <person name="Wang H."/>
            <person name="Yang Z."/>
            <person name="Liu X."/>
            <person name="Jiang W."/>
            <person name="Mao L."/>
            <person name="Kong X."/>
            <person name="Jiao Y."/>
            <person name="Jia J."/>
        </authorList>
    </citation>
    <scope>NUCLEOTIDE SEQUENCE [LARGE SCALE GENOMIC DNA]</scope>
    <source>
        <strain evidence="3">cv. AL8/78</strain>
    </source>
</reference>
<sequence length="104" mass="11833">AAAQSRRRKRNQQIRTLDTGRPRWPAARRRGHPAWRRAGVLLPFLDPLIYALRLAAAPARKRRRLPPFLGAPAATETLSTSRFVLLPLPVRLKFETCCGGFMNY</sequence>
<reference evidence="3" key="1">
    <citation type="journal article" date="2014" name="Science">
        <title>Ancient hybridizations among the ancestral genomes of bread wheat.</title>
        <authorList>
            <consortium name="International Wheat Genome Sequencing Consortium,"/>
            <person name="Marcussen T."/>
            <person name="Sandve S.R."/>
            <person name="Heier L."/>
            <person name="Spannagl M."/>
            <person name="Pfeifer M."/>
            <person name="Jakobsen K.S."/>
            <person name="Wulff B.B."/>
            <person name="Steuernagel B."/>
            <person name="Mayer K.F."/>
            <person name="Olsen O.A."/>
        </authorList>
    </citation>
    <scope>NUCLEOTIDE SEQUENCE [LARGE SCALE GENOMIC DNA]</scope>
    <source>
        <strain evidence="3">cv. AL8/78</strain>
    </source>
</reference>
<feature type="region of interest" description="Disordered" evidence="1">
    <location>
        <begin position="1"/>
        <end position="30"/>
    </location>
</feature>
<feature type="compositionally biased region" description="Basic residues" evidence="1">
    <location>
        <begin position="1"/>
        <end position="12"/>
    </location>
</feature>
<name>A0A453GUH2_AEGTS</name>